<sequence>MKRFTLFAALIVLLTINQVAAMYKLDYEITIGNYKLQAVENVSIENSQELLSDECRISVPAMVAGKAIQIEDKIKRGDAVTVRLGYNGDLVTEFSGYLRAIYPDSPMILECEESVFFFRRPVKSVIFRNVAVKTILNYVLDQVNPQIPTPFTLVSDLSDASYKWDSFTIHNATGFEVLDKLRQESGLMIYARGNELHYHLAFTQKTGDAIYDFGVNIEATDDLKYVRAQDAKIKITVVGRTVKGAKVEGSAGEDGGDKITLQRPTISDKGTLENIAREQLKSLTYDGYRGEIKGWLIPYCTTGYSVVVRDPDYKEREGTYYVMGTKLEFGSNGGVRKVSLGAKLSV</sequence>
<keyword evidence="2" id="KW-1185">Reference proteome</keyword>
<dbReference type="EMBL" id="SZVO01000012">
    <property type="protein sequence ID" value="TKT89470.1"/>
    <property type="molecule type" value="Genomic_DNA"/>
</dbReference>
<proteinExistence type="predicted"/>
<reference evidence="1 2" key="1">
    <citation type="submission" date="2019-05" db="EMBL/GenBank/DDBJ databases">
        <title>Dyadobacter AR-3-8 sp. nov., isolated from arctic soil.</title>
        <authorList>
            <person name="Chaudhary D.K."/>
        </authorList>
    </citation>
    <scope>NUCLEOTIDE SEQUENCE [LARGE SCALE GENOMIC DNA]</scope>
    <source>
        <strain evidence="1 2">AR-3-8</strain>
    </source>
</reference>
<dbReference type="SUPFAM" id="SSF69279">
    <property type="entry name" value="Phage tail proteins"/>
    <property type="match status" value="1"/>
</dbReference>
<dbReference type="RefSeq" id="WP_137342607.1">
    <property type="nucleotide sequence ID" value="NZ_SZVO01000012.1"/>
</dbReference>
<dbReference type="AlphaFoldDB" id="A0A4U6CXB4"/>
<organism evidence="1 2">
    <name type="scientific">Dyadobacter frigoris</name>
    <dbReference type="NCBI Taxonomy" id="2576211"/>
    <lineage>
        <taxon>Bacteria</taxon>
        <taxon>Pseudomonadati</taxon>
        <taxon>Bacteroidota</taxon>
        <taxon>Cytophagia</taxon>
        <taxon>Cytophagales</taxon>
        <taxon>Spirosomataceae</taxon>
        <taxon>Dyadobacter</taxon>
    </lineage>
</organism>
<accession>A0A4U6CXB4</accession>
<evidence type="ECO:0000313" key="1">
    <source>
        <dbReference type="EMBL" id="TKT89470.1"/>
    </source>
</evidence>
<protein>
    <submittedName>
        <fullName evidence="1">Uncharacterized protein</fullName>
    </submittedName>
</protein>
<dbReference type="Proteomes" id="UP000304900">
    <property type="component" value="Unassembled WGS sequence"/>
</dbReference>
<comment type="caution">
    <text evidence="1">The sequence shown here is derived from an EMBL/GenBank/DDBJ whole genome shotgun (WGS) entry which is preliminary data.</text>
</comment>
<evidence type="ECO:0000313" key="2">
    <source>
        <dbReference type="Proteomes" id="UP000304900"/>
    </source>
</evidence>
<name>A0A4U6CXB4_9BACT</name>
<gene>
    <name evidence="1" type="ORF">FDK13_24315</name>
</gene>
<dbReference type="OrthoDB" id="1065075at2"/>